<organism evidence="2 3">
    <name type="scientific">Salvia divinorum</name>
    <name type="common">Maria pastora</name>
    <name type="synonym">Diviner's sage</name>
    <dbReference type="NCBI Taxonomy" id="28513"/>
    <lineage>
        <taxon>Eukaryota</taxon>
        <taxon>Viridiplantae</taxon>
        <taxon>Streptophyta</taxon>
        <taxon>Embryophyta</taxon>
        <taxon>Tracheophyta</taxon>
        <taxon>Spermatophyta</taxon>
        <taxon>Magnoliopsida</taxon>
        <taxon>eudicotyledons</taxon>
        <taxon>Gunneridae</taxon>
        <taxon>Pentapetalae</taxon>
        <taxon>asterids</taxon>
        <taxon>lamiids</taxon>
        <taxon>Lamiales</taxon>
        <taxon>Lamiaceae</taxon>
        <taxon>Nepetoideae</taxon>
        <taxon>Mentheae</taxon>
        <taxon>Salviinae</taxon>
        <taxon>Salvia</taxon>
        <taxon>Salvia subgen. Calosphace</taxon>
    </lineage>
</organism>
<keyword evidence="2" id="KW-0031">Aminopeptidase</keyword>
<reference evidence="2 3" key="1">
    <citation type="submission" date="2024-06" db="EMBL/GenBank/DDBJ databases">
        <title>A chromosome level genome sequence of Diviner's sage (Salvia divinorum).</title>
        <authorList>
            <person name="Ford S.A."/>
            <person name="Ro D.-K."/>
            <person name="Ness R.W."/>
            <person name="Phillips M.A."/>
        </authorList>
    </citation>
    <scope>NUCLEOTIDE SEQUENCE [LARGE SCALE GENOMIC DNA]</scope>
    <source>
        <strain evidence="2">SAF-2024a</strain>
        <tissue evidence="2">Leaf</tissue>
    </source>
</reference>
<feature type="region of interest" description="Disordered" evidence="1">
    <location>
        <begin position="180"/>
        <end position="202"/>
    </location>
</feature>
<evidence type="ECO:0000313" key="3">
    <source>
        <dbReference type="Proteomes" id="UP001567538"/>
    </source>
</evidence>
<accession>A0ABD1I279</accession>
<protein>
    <submittedName>
        <fullName evidence="2">Prolyl aminopeptidase</fullName>
    </submittedName>
</protein>
<feature type="compositionally biased region" description="Polar residues" evidence="1">
    <location>
        <begin position="190"/>
        <end position="202"/>
    </location>
</feature>
<keyword evidence="3" id="KW-1185">Reference proteome</keyword>
<sequence length="202" mass="22049">MIYSIASTSTKMASTASVNHFPSPSLKQGGNHGAHLAPAPTEALVLLNGKRILVYTTFSGAALSPVKVEEIADNQLVFHRAELRTCFWDHWPQLPSPPTLNSKSGAPNVSRLSSNTPQLTDSFKCRKTFWGRRSTSQHSNGAGLGLILCQDYFQPVVVKVLYPRSQLRVLAADDIPQQGPPSHICAHQGRQPTPFRSHSLSL</sequence>
<keyword evidence="2" id="KW-0378">Hydrolase</keyword>
<evidence type="ECO:0000256" key="1">
    <source>
        <dbReference type="SAM" id="MobiDB-lite"/>
    </source>
</evidence>
<dbReference type="EMBL" id="JBEAFC010000003">
    <property type="protein sequence ID" value="KAL1562497.1"/>
    <property type="molecule type" value="Genomic_DNA"/>
</dbReference>
<gene>
    <name evidence="2" type="primary">PAP2</name>
    <name evidence="2" type="ORF">AAHA92_05071</name>
</gene>
<name>A0ABD1I279_SALDI</name>
<keyword evidence="2" id="KW-0645">Protease</keyword>
<comment type="caution">
    <text evidence="2">The sequence shown here is derived from an EMBL/GenBank/DDBJ whole genome shotgun (WGS) entry which is preliminary data.</text>
</comment>
<dbReference type="Proteomes" id="UP001567538">
    <property type="component" value="Unassembled WGS sequence"/>
</dbReference>
<evidence type="ECO:0000313" key="2">
    <source>
        <dbReference type="EMBL" id="KAL1562497.1"/>
    </source>
</evidence>
<dbReference type="GO" id="GO:0004177">
    <property type="term" value="F:aminopeptidase activity"/>
    <property type="evidence" value="ECO:0007669"/>
    <property type="project" value="UniProtKB-KW"/>
</dbReference>
<proteinExistence type="predicted"/>
<dbReference type="AlphaFoldDB" id="A0ABD1I279"/>